<protein>
    <recommendedName>
        <fullName evidence="3">Cytoplasmic protein</fullName>
    </recommendedName>
</protein>
<evidence type="ECO:0000313" key="1">
    <source>
        <dbReference type="EMBL" id="QSX07922.1"/>
    </source>
</evidence>
<dbReference type="KEGG" id="alka:J0B03_08910"/>
<proteinExistence type="predicted"/>
<dbReference type="EMBL" id="CP071444">
    <property type="protein sequence ID" value="QSX07922.1"/>
    <property type="molecule type" value="Genomic_DNA"/>
</dbReference>
<keyword evidence="2" id="KW-1185">Reference proteome</keyword>
<dbReference type="InterPro" id="IPR027396">
    <property type="entry name" value="DsrEFH-like"/>
</dbReference>
<evidence type="ECO:0008006" key="3">
    <source>
        <dbReference type="Google" id="ProtNLM"/>
    </source>
</evidence>
<reference evidence="1" key="1">
    <citation type="submission" date="2021-03" db="EMBL/GenBank/DDBJ databases">
        <title>Alkalibacter marinus sp. nov., isolated from tidal flat sediment.</title>
        <authorList>
            <person name="Namirimu T."/>
            <person name="Yang J.-A."/>
            <person name="Yang S.-H."/>
            <person name="Kim Y.-J."/>
            <person name="Kwon K.K."/>
        </authorList>
    </citation>
    <scope>NUCLEOTIDE SEQUENCE</scope>
    <source>
        <strain evidence="1">ES005</strain>
    </source>
</reference>
<organism evidence="1 2">
    <name type="scientific">Alkalibacter rhizosphaerae</name>
    <dbReference type="NCBI Taxonomy" id="2815577"/>
    <lineage>
        <taxon>Bacteria</taxon>
        <taxon>Bacillati</taxon>
        <taxon>Bacillota</taxon>
        <taxon>Clostridia</taxon>
        <taxon>Eubacteriales</taxon>
        <taxon>Eubacteriaceae</taxon>
        <taxon>Alkalibacter</taxon>
    </lineage>
</organism>
<dbReference type="RefSeq" id="WP_207299264.1">
    <property type="nucleotide sequence ID" value="NZ_CP071444.1"/>
</dbReference>
<accession>A0A974XDM8</accession>
<sequence length="112" mass="12455">MKKIVFFAFKGEEMCFVHLLLNALDLDEKGHKAKIVMEGEAVTLLKGLEEKKNPLYIKAKDKGLIDCICKACSASMGVLEFNQTLGIPMGEDMKGHPSMEQYLSQGFDVITL</sequence>
<dbReference type="AlphaFoldDB" id="A0A974XDM8"/>
<dbReference type="SUPFAM" id="SSF75169">
    <property type="entry name" value="DsrEFH-like"/>
    <property type="match status" value="1"/>
</dbReference>
<evidence type="ECO:0000313" key="2">
    <source>
        <dbReference type="Proteomes" id="UP000663499"/>
    </source>
</evidence>
<gene>
    <name evidence="1" type="ORF">J0B03_08910</name>
</gene>
<name>A0A974XDM8_9FIRM</name>
<dbReference type="Proteomes" id="UP000663499">
    <property type="component" value="Chromosome"/>
</dbReference>